<keyword evidence="3" id="KW-0808">Transferase</keyword>
<name>A0A8K0TI34_9PEZI</name>
<evidence type="ECO:0000256" key="1">
    <source>
        <dbReference type="ARBA" id="ARBA00022898"/>
    </source>
</evidence>
<dbReference type="AlphaFoldDB" id="A0A8K0TI34"/>
<proteinExistence type="predicted"/>
<dbReference type="SUPFAM" id="SSF53383">
    <property type="entry name" value="PLP-dependent transferases"/>
    <property type="match status" value="1"/>
</dbReference>
<feature type="domain" description="Aminotransferase class V" evidence="2">
    <location>
        <begin position="52"/>
        <end position="327"/>
    </location>
</feature>
<evidence type="ECO:0000313" key="3">
    <source>
        <dbReference type="EMBL" id="KAH7362514.1"/>
    </source>
</evidence>
<sequence>MARYRALAPAVDSGAVTHVNSGYQAIMNLRVKAALDQYLLEACSSPGPKGKWQTAAADAAEALAQHIKVPATSLAFTRDTTEGLNLFQRSIKFSPGDNVVVLEGEHPNHVYGWLALREQGLEVRRIPDAETKSDFANAATFAPHVDNKTVAIGISSVMFHSGQLNDVRDIAAKFRPKGVHILVDMTQHIGAAAINVTEWNISAAAFGTHKALGCPTGLGALYINPEVLGQLKETPPIVGAGAIANIQGDLIARPEVEYHQTTARYGHLNISLVSATALGASLALFDGDIGMKRLESHYRALGRELIKRLDALQVGVVGSRVASERAPHIYIVELLDPRWASHFKDEFVYVTPYRRGVRVSFGFYNSVKDVESFVASVERGIAKGLPKA</sequence>
<dbReference type="PANTHER" id="PTHR43586">
    <property type="entry name" value="CYSTEINE DESULFURASE"/>
    <property type="match status" value="1"/>
</dbReference>
<dbReference type="Gene3D" id="3.90.1150.10">
    <property type="entry name" value="Aspartate Aminotransferase, domain 1"/>
    <property type="match status" value="1"/>
</dbReference>
<dbReference type="PANTHER" id="PTHR43586:SF8">
    <property type="entry name" value="CYSTEINE DESULFURASE 1, CHLOROPLASTIC"/>
    <property type="match status" value="1"/>
</dbReference>
<dbReference type="OrthoDB" id="5978656at2759"/>
<evidence type="ECO:0000313" key="4">
    <source>
        <dbReference type="Proteomes" id="UP000813385"/>
    </source>
</evidence>
<organism evidence="3 4">
    <name type="scientific">Plectosphaerella cucumerina</name>
    <dbReference type="NCBI Taxonomy" id="40658"/>
    <lineage>
        <taxon>Eukaryota</taxon>
        <taxon>Fungi</taxon>
        <taxon>Dikarya</taxon>
        <taxon>Ascomycota</taxon>
        <taxon>Pezizomycotina</taxon>
        <taxon>Sordariomycetes</taxon>
        <taxon>Hypocreomycetidae</taxon>
        <taxon>Glomerellales</taxon>
        <taxon>Plectosphaerellaceae</taxon>
        <taxon>Plectosphaerella</taxon>
    </lineage>
</organism>
<protein>
    <submittedName>
        <fullName evidence="3">Pyridoxal phosphate-dependent transferase</fullName>
    </submittedName>
</protein>
<dbReference type="InterPro" id="IPR000192">
    <property type="entry name" value="Aminotrans_V_dom"/>
</dbReference>
<gene>
    <name evidence="3" type="ORF">B0T11DRAFT_305893</name>
</gene>
<dbReference type="InterPro" id="IPR015424">
    <property type="entry name" value="PyrdxlP-dep_Trfase"/>
</dbReference>
<dbReference type="Gene3D" id="3.40.640.10">
    <property type="entry name" value="Type I PLP-dependent aspartate aminotransferase-like (Major domain)"/>
    <property type="match status" value="1"/>
</dbReference>
<comment type="caution">
    <text evidence="3">The sequence shown here is derived from an EMBL/GenBank/DDBJ whole genome shotgun (WGS) entry which is preliminary data.</text>
</comment>
<evidence type="ECO:0000259" key="2">
    <source>
        <dbReference type="Pfam" id="PF00266"/>
    </source>
</evidence>
<accession>A0A8K0TI34</accession>
<dbReference type="EMBL" id="JAGPXD010000003">
    <property type="protein sequence ID" value="KAH7362514.1"/>
    <property type="molecule type" value="Genomic_DNA"/>
</dbReference>
<reference evidence="3" key="1">
    <citation type="journal article" date="2021" name="Nat. Commun.">
        <title>Genetic determinants of endophytism in the Arabidopsis root mycobiome.</title>
        <authorList>
            <person name="Mesny F."/>
            <person name="Miyauchi S."/>
            <person name="Thiergart T."/>
            <person name="Pickel B."/>
            <person name="Atanasova L."/>
            <person name="Karlsson M."/>
            <person name="Huettel B."/>
            <person name="Barry K.W."/>
            <person name="Haridas S."/>
            <person name="Chen C."/>
            <person name="Bauer D."/>
            <person name="Andreopoulos W."/>
            <person name="Pangilinan J."/>
            <person name="LaButti K."/>
            <person name="Riley R."/>
            <person name="Lipzen A."/>
            <person name="Clum A."/>
            <person name="Drula E."/>
            <person name="Henrissat B."/>
            <person name="Kohler A."/>
            <person name="Grigoriev I.V."/>
            <person name="Martin F.M."/>
            <person name="Hacquard S."/>
        </authorList>
    </citation>
    <scope>NUCLEOTIDE SEQUENCE</scope>
    <source>
        <strain evidence="3">MPI-CAGE-AT-0016</strain>
    </source>
</reference>
<dbReference type="InterPro" id="IPR015422">
    <property type="entry name" value="PyrdxlP-dep_Trfase_small"/>
</dbReference>
<dbReference type="GO" id="GO:0016740">
    <property type="term" value="F:transferase activity"/>
    <property type="evidence" value="ECO:0007669"/>
    <property type="project" value="UniProtKB-KW"/>
</dbReference>
<dbReference type="Proteomes" id="UP000813385">
    <property type="component" value="Unassembled WGS sequence"/>
</dbReference>
<keyword evidence="1" id="KW-0663">Pyridoxal phosphate</keyword>
<keyword evidence="4" id="KW-1185">Reference proteome</keyword>
<dbReference type="InterPro" id="IPR015421">
    <property type="entry name" value="PyrdxlP-dep_Trfase_major"/>
</dbReference>
<dbReference type="Pfam" id="PF00266">
    <property type="entry name" value="Aminotran_5"/>
    <property type="match status" value="1"/>
</dbReference>